<evidence type="ECO:0000256" key="1">
    <source>
        <dbReference type="SAM" id="MobiDB-lite"/>
    </source>
</evidence>
<gene>
    <name evidence="3" type="ordered locus">Cgl1550</name>
</gene>
<protein>
    <submittedName>
        <fullName evidence="3">Uncharacterized protein</fullName>
    </submittedName>
</protein>
<dbReference type="KEGG" id="cgb:cg1748"/>
<accession>Q8NQ88</accession>
<feature type="compositionally biased region" description="Low complexity" evidence="1">
    <location>
        <begin position="28"/>
        <end position="46"/>
    </location>
</feature>
<keyword evidence="4" id="KW-1185">Reference proteome</keyword>
<accession>Q6M542</accession>
<dbReference type="HOGENOM" id="CLU_3078868_0_0_11"/>
<dbReference type="EMBL" id="BA000036">
    <property type="protein sequence ID" value="BAB98943.1"/>
    <property type="molecule type" value="Genomic_DNA"/>
</dbReference>
<keyword evidence="2" id="KW-0732">Signal</keyword>
<feature type="region of interest" description="Disordered" evidence="1">
    <location>
        <begin position="28"/>
        <end position="52"/>
    </location>
</feature>
<dbReference type="KEGG" id="cgl:Cgl1550"/>
<dbReference type="AlphaFoldDB" id="Q8NQ88"/>
<organism evidence="3 4">
    <name type="scientific">Corynebacterium glutamicum (strain ATCC 13032 / DSM 20300 / JCM 1318 / BCRC 11384 / CCUG 27702 / LMG 3730 / NBRC 12168 / NCIMB 10025 / NRRL B-2784 / 534)</name>
    <dbReference type="NCBI Taxonomy" id="196627"/>
    <lineage>
        <taxon>Bacteria</taxon>
        <taxon>Bacillati</taxon>
        <taxon>Actinomycetota</taxon>
        <taxon>Actinomycetes</taxon>
        <taxon>Mycobacteriales</taxon>
        <taxon>Corynebacteriaceae</taxon>
        <taxon>Corynebacterium</taxon>
    </lineage>
</organism>
<sequence>MNYISLKPLHPFALMILTAATLTACSTSGETMSTETETTQSTKSSSMIAQPM</sequence>
<proteinExistence type="predicted"/>
<dbReference type="PROSITE" id="PS51257">
    <property type="entry name" value="PROKAR_LIPOPROTEIN"/>
    <property type="match status" value="1"/>
</dbReference>
<feature type="chain" id="PRO_5039198569" evidence="2">
    <location>
        <begin position="25"/>
        <end position="52"/>
    </location>
</feature>
<dbReference type="BioCyc" id="CORYNE:G18NG-11135-MONOMER"/>
<reference evidence="4" key="1">
    <citation type="journal article" date="2003" name="Appl. Microbiol. Biotechnol.">
        <title>The Corynebacterium glutamicum genome: features and impacts on biotechnological processes.</title>
        <authorList>
            <person name="Ikeda M."/>
            <person name="Nakagawa S."/>
        </authorList>
    </citation>
    <scope>NUCLEOTIDE SEQUENCE [LARGE SCALE GENOMIC DNA]</scope>
    <source>
        <strain evidence="4">ATCC 13032 / DSM 20300 / BCRC 11384 / JCM 1318 / LMG 3730 / NCIMB 10025</strain>
    </source>
</reference>
<evidence type="ECO:0000256" key="2">
    <source>
        <dbReference type="SAM" id="SignalP"/>
    </source>
</evidence>
<name>Q8NQ88_CORGL</name>
<feature type="signal peptide" evidence="2">
    <location>
        <begin position="1"/>
        <end position="24"/>
    </location>
</feature>
<evidence type="ECO:0000313" key="3">
    <source>
        <dbReference type="EMBL" id="BAB98943.1"/>
    </source>
</evidence>
<dbReference type="Proteomes" id="UP000000582">
    <property type="component" value="Chromosome"/>
</dbReference>
<evidence type="ECO:0000313" key="4">
    <source>
        <dbReference type="Proteomes" id="UP000000582"/>
    </source>
</evidence>